<evidence type="ECO:0000313" key="8">
    <source>
        <dbReference type="Proteomes" id="UP000887566"/>
    </source>
</evidence>
<dbReference type="Gene3D" id="3.90.79.10">
    <property type="entry name" value="Nucleoside Triphosphate Pyrophosphohydrolase"/>
    <property type="match status" value="1"/>
</dbReference>
<evidence type="ECO:0000256" key="6">
    <source>
        <dbReference type="ARBA" id="ARBA00022842"/>
    </source>
</evidence>
<evidence type="ECO:0000256" key="4">
    <source>
        <dbReference type="ARBA" id="ARBA00022723"/>
    </source>
</evidence>
<organism evidence="8 9">
    <name type="scientific">Plectus sambesii</name>
    <dbReference type="NCBI Taxonomy" id="2011161"/>
    <lineage>
        <taxon>Eukaryota</taxon>
        <taxon>Metazoa</taxon>
        <taxon>Ecdysozoa</taxon>
        <taxon>Nematoda</taxon>
        <taxon>Chromadorea</taxon>
        <taxon>Plectida</taxon>
        <taxon>Plectina</taxon>
        <taxon>Plectoidea</taxon>
        <taxon>Plectidae</taxon>
        <taxon>Plectus</taxon>
    </lineage>
</organism>
<evidence type="ECO:0000256" key="3">
    <source>
        <dbReference type="ARBA" id="ARBA00005582"/>
    </source>
</evidence>
<dbReference type="WBParaSite" id="PSAMB.scaffold16615size1294.g36977.t1">
    <property type="protein sequence ID" value="PSAMB.scaffold16615size1294.g36977.t1"/>
    <property type="gene ID" value="PSAMB.scaffold16615size1294.g36977"/>
</dbReference>
<name>A0A914VB29_9BILA</name>
<dbReference type="GO" id="GO:0016818">
    <property type="term" value="F:hydrolase activity, acting on acid anhydrides, in phosphorus-containing anhydrides"/>
    <property type="evidence" value="ECO:0007669"/>
    <property type="project" value="InterPro"/>
</dbReference>
<dbReference type="AlphaFoldDB" id="A0A914VB29"/>
<dbReference type="Proteomes" id="UP000887566">
    <property type="component" value="Unplaced"/>
</dbReference>
<keyword evidence="7" id="KW-0464">Manganese</keyword>
<dbReference type="PANTHER" id="PTHR12318:SF0">
    <property type="entry name" value="ACYL-COENZYME A DIPHOSPHATASE NUDT19"/>
    <property type="match status" value="1"/>
</dbReference>
<dbReference type="InterPro" id="IPR039121">
    <property type="entry name" value="NUDT19"/>
</dbReference>
<comment type="cofactor">
    <cofactor evidence="1">
        <name>Mn(2+)</name>
        <dbReference type="ChEBI" id="CHEBI:29035"/>
    </cofactor>
</comment>
<keyword evidence="4" id="KW-0479">Metal-binding</keyword>
<dbReference type="PANTHER" id="PTHR12318">
    <property type="entry name" value="TESTOSTERONE-REGULATED PROTEIN RP2"/>
    <property type="match status" value="1"/>
</dbReference>
<evidence type="ECO:0000256" key="5">
    <source>
        <dbReference type="ARBA" id="ARBA00022801"/>
    </source>
</evidence>
<accession>A0A914VB29</accession>
<keyword evidence="6" id="KW-0460">Magnesium</keyword>
<dbReference type="GO" id="GO:0046872">
    <property type="term" value="F:metal ion binding"/>
    <property type="evidence" value="ECO:0007669"/>
    <property type="project" value="UniProtKB-KW"/>
</dbReference>
<protein>
    <submittedName>
        <fullName evidence="9">Uncharacterized protein</fullName>
    </submittedName>
</protein>
<evidence type="ECO:0000256" key="2">
    <source>
        <dbReference type="ARBA" id="ARBA00001946"/>
    </source>
</evidence>
<dbReference type="GO" id="GO:0005739">
    <property type="term" value="C:mitochondrion"/>
    <property type="evidence" value="ECO:0007669"/>
    <property type="project" value="TreeGrafter"/>
</dbReference>
<comment type="similarity">
    <text evidence="3">Belongs to the Nudix hydrolase family.</text>
</comment>
<proteinExistence type="inferred from homology"/>
<reference evidence="9" key="1">
    <citation type="submission" date="2022-11" db="UniProtKB">
        <authorList>
            <consortium name="WormBaseParasite"/>
        </authorList>
    </citation>
    <scope>IDENTIFICATION</scope>
</reference>
<evidence type="ECO:0000256" key="1">
    <source>
        <dbReference type="ARBA" id="ARBA00001936"/>
    </source>
</evidence>
<comment type="cofactor">
    <cofactor evidence="2">
        <name>Mg(2+)</name>
        <dbReference type="ChEBI" id="CHEBI:18420"/>
    </cofactor>
</comment>
<evidence type="ECO:0000256" key="7">
    <source>
        <dbReference type="ARBA" id="ARBA00023211"/>
    </source>
</evidence>
<sequence length="149" mass="16853">WTSPVNILREGYYGSAPVPPPQVYELSRLARFETCGELAEFAAARAARAGMVRYCPQMVFTSDAVRVTLFPGDDHYELGTKENPPEMIEERKLDMSADELRMQASLLHRAEFRSLDGQERGQTCPWTRWRIFAGSFKDGSDHIAPISEP</sequence>
<keyword evidence="8" id="KW-1185">Reference proteome</keyword>
<keyword evidence="5" id="KW-0378">Hydrolase</keyword>
<evidence type="ECO:0000313" key="9">
    <source>
        <dbReference type="WBParaSite" id="PSAMB.scaffold16615size1294.g36977.t1"/>
    </source>
</evidence>